<gene>
    <name evidence="7" type="primary">ecfT_2</name>
    <name evidence="7" type="ORF">PGLFYP46_00342</name>
</gene>
<feature type="transmembrane region" description="Helical" evidence="6">
    <location>
        <begin position="20"/>
        <end position="49"/>
    </location>
</feature>
<dbReference type="InterPro" id="IPR051611">
    <property type="entry name" value="ECF_transporter_component"/>
</dbReference>
<proteinExistence type="predicted"/>
<evidence type="ECO:0000256" key="2">
    <source>
        <dbReference type="ARBA" id="ARBA00022475"/>
    </source>
</evidence>
<reference evidence="7" key="1">
    <citation type="submission" date="2019-11" db="EMBL/GenBank/DDBJ databases">
        <authorList>
            <person name="Feng L."/>
        </authorList>
    </citation>
    <scope>NUCLEOTIDE SEQUENCE</scope>
    <source>
        <strain evidence="7">PgorbachiiLFYP46</strain>
    </source>
</reference>
<feature type="transmembrane region" description="Helical" evidence="6">
    <location>
        <begin position="61"/>
        <end position="80"/>
    </location>
</feature>
<evidence type="ECO:0000256" key="6">
    <source>
        <dbReference type="SAM" id="Phobius"/>
    </source>
</evidence>
<dbReference type="GO" id="GO:0005886">
    <property type="term" value="C:plasma membrane"/>
    <property type="evidence" value="ECO:0007669"/>
    <property type="project" value="UniProtKB-ARBA"/>
</dbReference>
<dbReference type="PANTHER" id="PTHR34857">
    <property type="entry name" value="SLL0384 PROTEIN"/>
    <property type="match status" value="1"/>
</dbReference>
<evidence type="ECO:0000313" key="7">
    <source>
        <dbReference type="EMBL" id="VYU14241.1"/>
    </source>
</evidence>
<keyword evidence="5 6" id="KW-0472">Membrane</keyword>
<dbReference type="CDD" id="cd16914">
    <property type="entry name" value="EcfT"/>
    <property type="match status" value="1"/>
</dbReference>
<protein>
    <submittedName>
        <fullName evidence="7">Energy-coupling factor transporter transmembrane protein EcfT</fullName>
    </submittedName>
</protein>
<evidence type="ECO:0000256" key="4">
    <source>
        <dbReference type="ARBA" id="ARBA00022989"/>
    </source>
</evidence>
<evidence type="ECO:0000256" key="3">
    <source>
        <dbReference type="ARBA" id="ARBA00022692"/>
    </source>
</evidence>
<keyword evidence="4 6" id="KW-1133">Transmembrane helix</keyword>
<sequence>MMDDAKFVLGSKYDLRTKLILLIVANVLIFLGFGLIYQSLITSFFLAIIISDGYKKSALRYILFFVISVILEKSLVHLNINFLINLLLFIFAIGRKFLPCIIVGKWILNSTSASLAVATLQKLKFSKDSLIMISVLFRCFPTIRDEWSHINMAMKTRGINFNLKNLLEKPTLIMEYFFVPLFVSVIEMGDELSQSAIVRGLDAPVQKTSRYLIKFRKNDIGALTLMILILSTVIFMKVLGWDL</sequence>
<dbReference type="RefSeq" id="WP_273360476.1">
    <property type="nucleotide sequence ID" value="NZ_CACRUP010000022.1"/>
</dbReference>
<evidence type="ECO:0000256" key="5">
    <source>
        <dbReference type="ARBA" id="ARBA00023136"/>
    </source>
</evidence>
<dbReference type="AlphaFoldDB" id="A0A6N3CI22"/>
<accession>A0A6N3CI22</accession>
<dbReference type="PANTHER" id="PTHR34857:SF2">
    <property type="entry name" value="SLL0384 PROTEIN"/>
    <property type="match status" value="1"/>
</dbReference>
<evidence type="ECO:0000256" key="1">
    <source>
        <dbReference type="ARBA" id="ARBA00004141"/>
    </source>
</evidence>
<keyword evidence="2" id="KW-1003">Cell membrane</keyword>
<feature type="transmembrane region" description="Helical" evidence="6">
    <location>
        <begin position="220"/>
        <end position="241"/>
    </location>
</feature>
<organism evidence="7">
    <name type="scientific">Peptoniphilus gorbachii</name>
    <dbReference type="NCBI Taxonomy" id="411567"/>
    <lineage>
        <taxon>Bacteria</taxon>
        <taxon>Bacillati</taxon>
        <taxon>Bacillota</taxon>
        <taxon>Tissierellia</taxon>
        <taxon>Tissierellales</taxon>
        <taxon>Peptoniphilaceae</taxon>
        <taxon>Peptoniphilus</taxon>
    </lineage>
</organism>
<dbReference type="EMBL" id="CACRUP010000022">
    <property type="protein sequence ID" value="VYU14241.1"/>
    <property type="molecule type" value="Genomic_DNA"/>
</dbReference>
<dbReference type="Pfam" id="PF02361">
    <property type="entry name" value="CbiQ"/>
    <property type="match status" value="1"/>
</dbReference>
<keyword evidence="3 6" id="KW-0812">Transmembrane</keyword>
<dbReference type="InterPro" id="IPR003339">
    <property type="entry name" value="ABC/ECF_trnsptr_transmembrane"/>
</dbReference>
<name>A0A6N3CI22_9FIRM</name>
<comment type="subcellular location">
    <subcellularLocation>
        <location evidence="1">Membrane</location>
        <topology evidence="1">Multi-pass membrane protein</topology>
    </subcellularLocation>
</comment>